<dbReference type="NCBIfam" id="NF004347">
    <property type="entry name" value="PRK05728.1-4"/>
    <property type="match status" value="1"/>
</dbReference>
<dbReference type="PANTHER" id="PTHR38767:SF1">
    <property type="entry name" value="DNA POLYMERASE III SUBUNIT CHI"/>
    <property type="match status" value="1"/>
</dbReference>
<dbReference type="OrthoDB" id="9795973at2"/>
<sequence>MEIWFYHLQRQSLDQALPGLIEKSLERGWRVVIQARSEERLEALDQWLWTYSDASFIAHGRAADGDVESQPVYLCTGAENPNGAAARFFVEGAQIAASLGDDAAYERAIVVFDGANEDELAAARLQWKELKQRGFALTYWQQSEAGRWEKKA</sequence>
<dbReference type="Proteomes" id="UP000294360">
    <property type="component" value="Chromosome"/>
</dbReference>
<proteinExistence type="predicted"/>
<dbReference type="InterPro" id="IPR036768">
    <property type="entry name" value="PolIII_chi_sf"/>
</dbReference>
<dbReference type="Pfam" id="PF04364">
    <property type="entry name" value="DNA_pol3_chi"/>
    <property type="match status" value="1"/>
</dbReference>
<dbReference type="EMBL" id="LR536450">
    <property type="protein sequence ID" value="VFU10737.1"/>
    <property type="molecule type" value="Genomic_DNA"/>
</dbReference>
<dbReference type="KEGG" id="mtun:MTUNDRAET4_3856"/>
<dbReference type="GO" id="GO:0003887">
    <property type="term" value="F:DNA-directed DNA polymerase activity"/>
    <property type="evidence" value="ECO:0007669"/>
    <property type="project" value="InterPro"/>
</dbReference>
<dbReference type="InterPro" id="IPR007459">
    <property type="entry name" value="DNA_pol3_chi"/>
</dbReference>
<dbReference type="Gene3D" id="3.40.50.10110">
    <property type="entry name" value="DNA polymerase III subunit chi"/>
    <property type="match status" value="1"/>
</dbReference>
<dbReference type="SUPFAM" id="SSF102400">
    <property type="entry name" value="DNA polymerase III chi subunit"/>
    <property type="match status" value="1"/>
</dbReference>
<reference evidence="1 2" key="1">
    <citation type="submission" date="2019-03" db="EMBL/GenBank/DDBJ databases">
        <authorList>
            <person name="Kox A.R. M."/>
        </authorList>
    </citation>
    <scope>NUCLEOTIDE SEQUENCE [LARGE SCALE GENOMIC DNA]</scope>
    <source>
        <strain evidence="1">MTUNDRAET4 annotated genome</strain>
    </source>
</reference>
<dbReference type="GO" id="GO:0032298">
    <property type="term" value="P:positive regulation of DNA-templated DNA replication initiation"/>
    <property type="evidence" value="ECO:0007669"/>
    <property type="project" value="TreeGrafter"/>
</dbReference>
<dbReference type="PANTHER" id="PTHR38767">
    <property type="entry name" value="DNA POLYMERASE III SUBUNIT CHI"/>
    <property type="match status" value="1"/>
</dbReference>
<evidence type="ECO:0000313" key="1">
    <source>
        <dbReference type="EMBL" id="VFU10737.1"/>
    </source>
</evidence>
<name>A0A4U8Z5C8_METTU</name>
<evidence type="ECO:0000313" key="2">
    <source>
        <dbReference type="Proteomes" id="UP000294360"/>
    </source>
</evidence>
<gene>
    <name evidence="1" type="ORF">MTUNDRAET4_3856</name>
</gene>
<dbReference type="GO" id="GO:0006260">
    <property type="term" value="P:DNA replication"/>
    <property type="evidence" value="ECO:0007669"/>
    <property type="project" value="InterPro"/>
</dbReference>
<dbReference type="GO" id="GO:0003677">
    <property type="term" value="F:DNA binding"/>
    <property type="evidence" value="ECO:0007669"/>
    <property type="project" value="InterPro"/>
</dbReference>
<dbReference type="RefSeq" id="WP_134491610.1">
    <property type="nucleotide sequence ID" value="NZ_CP139089.1"/>
</dbReference>
<organism evidence="1 2">
    <name type="scientific">Methylocella tundrae</name>
    <dbReference type="NCBI Taxonomy" id="227605"/>
    <lineage>
        <taxon>Bacteria</taxon>
        <taxon>Pseudomonadati</taxon>
        <taxon>Pseudomonadota</taxon>
        <taxon>Alphaproteobacteria</taxon>
        <taxon>Hyphomicrobiales</taxon>
        <taxon>Beijerinckiaceae</taxon>
        <taxon>Methylocella</taxon>
    </lineage>
</organism>
<protein>
    <submittedName>
        <fullName evidence="1">DNA polymerase III chi subunit HolC</fullName>
    </submittedName>
</protein>
<accession>A0A4U8Z5C8</accession>
<dbReference type="AlphaFoldDB" id="A0A4U8Z5C8"/>